<feature type="transmembrane region" description="Helical" evidence="1">
    <location>
        <begin position="93"/>
        <end position="112"/>
    </location>
</feature>
<organism evidence="2 3">
    <name type="scientific">Qipengyuania algicida</name>
    <dbReference type="NCBI Taxonomy" id="1836209"/>
    <lineage>
        <taxon>Bacteria</taxon>
        <taxon>Pseudomonadati</taxon>
        <taxon>Pseudomonadota</taxon>
        <taxon>Alphaproteobacteria</taxon>
        <taxon>Sphingomonadales</taxon>
        <taxon>Erythrobacteraceae</taxon>
        <taxon>Qipengyuania</taxon>
    </lineage>
</organism>
<sequence>MFIGHFASALVARGLTEEAPKLGTLFVAAQLVDIAFFTFVILGVEHMRIVPGITAMNPMDLYSMPFTHSLLASAWWALAMAGFLMLKRRNAVAALWAGIVVLSHWVLDLLVHRPDLTLLGTPPKLGLGLWNYPLIEMPLEIGITLLAFWFYMRRTRGPVGPPLILLFVMFVLQAINWFAPEPTAYSIAIPLSALFAYAVLIALASWVSSTRWHRREVGLAVPTMRR</sequence>
<keyword evidence="1" id="KW-1133">Transmembrane helix</keyword>
<feature type="transmembrane region" description="Helical" evidence="1">
    <location>
        <begin position="163"/>
        <end position="179"/>
    </location>
</feature>
<gene>
    <name evidence="2" type="ORF">GRI58_08835</name>
</gene>
<protein>
    <recommendedName>
        <fullName evidence="4">Metal-dependent hydrolase</fullName>
    </recommendedName>
</protein>
<keyword evidence="1" id="KW-0472">Membrane</keyword>
<feature type="transmembrane region" description="Helical" evidence="1">
    <location>
        <begin position="64"/>
        <end position="86"/>
    </location>
</feature>
<proteinExistence type="predicted"/>
<evidence type="ECO:0000313" key="3">
    <source>
        <dbReference type="Proteomes" id="UP000439780"/>
    </source>
</evidence>
<dbReference type="AlphaFoldDB" id="A0A845AHJ0"/>
<evidence type="ECO:0000313" key="2">
    <source>
        <dbReference type="EMBL" id="MXP28927.1"/>
    </source>
</evidence>
<accession>A0A845AHJ0</accession>
<comment type="caution">
    <text evidence="2">The sequence shown here is derived from an EMBL/GenBank/DDBJ whole genome shotgun (WGS) entry which is preliminary data.</text>
</comment>
<name>A0A845AHJ0_9SPHN</name>
<feature type="transmembrane region" description="Helical" evidence="1">
    <location>
        <begin position="22"/>
        <end position="44"/>
    </location>
</feature>
<dbReference type="Proteomes" id="UP000439780">
    <property type="component" value="Unassembled WGS sequence"/>
</dbReference>
<keyword evidence="3" id="KW-1185">Reference proteome</keyword>
<feature type="transmembrane region" description="Helical" evidence="1">
    <location>
        <begin position="132"/>
        <end position="151"/>
    </location>
</feature>
<feature type="transmembrane region" description="Helical" evidence="1">
    <location>
        <begin position="185"/>
        <end position="207"/>
    </location>
</feature>
<dbReference type="EMBL" id="WTYA01000006">
    <property type="protein sequence ID" value="MXP28927.1"/>
    <property type="molecule type" value="Genomic_DNA"/>
</dbReference>
<keyword evidence="1" id="KW-0812">Transmembrane</keyword>
<evidence type="ECO:0008006" key="4">
    <source>
        <dbReference type="Google" id="ProtNLM"/>
    </source>
</evidence>
<dbReference type="OrthoDB" id="327431at2"/>
<reference evidence="2 3" key="1">
    <citation type="submission" date="2019-12" db="EMBL/GenBank/DDBJ databases">
        <title>Genomic-based taxomic classification of the family Erythrobacteraceae.</title>
        <authorList>
            <person name="Xu L."/>
        </authorList>
    </citation>
    <scope>NUCLEOTIDE SEQUENCE [LARGE SCALE GENOMIC DNA]</scope>
    <source>
        <strain evidence="2 3">KEMB 9005-328</strain>
    </source>
</reference>
<evidence type="ECO:0000256" key="1">
    <source>
        <dbReference type="SAM" id="Phobius"/>
    </source>
</evidence>